<sequence length="90" mass="10397">MMPLPKMKMGVRKFQRQKRWAVRRLGSLSLGQRQVMWVARRPLVGVRVYTDMCECSEAKINVMLAVGPESSDYRVARALEPGYVQWALEV</sequence>
<gene>
    <name evidence="1" type="ORF">NDU88_005578</name>
</gene>
<dbReference type="Proteomes" id="UP001066276">
    <property type="component" value="Chromosome 10"/>
</dbReference>
<name>A0AAV7MAW3_PLEWA</name>
<dbReference type="AlphaFoldDB" id="A0AAV7MAW3"/>
<keyword evidence="2" id="KW-1185">Reference proteome</keyword>
<protein>
    <submittedName>
        <fullName evidence="1">Uncharacterized protein</fullName>
    </submittedName>
</protein>
<accession>A0AAV7MAW3</accession>
<comment type="caution">
    <text evidence="1">The sequence shown here is derived from an EMBL/GenBank/DDBJ whole genome shotgun (WGS) entry which is preliminary data.</text>
</comment>
<evidence type="ECO:0000313" key="2">
    <source>
        <dbReference type="Proteomes" id="UP001066276"/>
    </source>
</evidence>
<proteinExistence type="predicted"/>
<reference evidence="1" key="1">
    <citation type="journal article" date="2022" name="bioRxiv">
        <title>Sequencing and chromosome-scale assembly of the giantPleurodeles waltlgenome.</title>
        <authorList>
            <person name="Brown T."/>
            <person name="Elewa A."/>
            <person name="Iarovenko S."/>
            <person name="Subramanian E."/>
            <person name="Araus A.J."/>
            <person name="Petzold A."/>
            <person name="Susuki M."/>
            <person name="Suzuki K.-i.T."/>
            <person name="Hayashi T."/>
            <person name="Toyoda A."/>
            <person name="Oliveira C."/>
            <person name="Osipova E."/>
            <person name="Leigh N.D."/>
            <person name="Simon A."/>
            <person name="Yun M.H."/>
        </authorList>
    </citation>
    <scope>NUCLEOTIDE SEQUENCE</scope>
    <source>
        <strain evidence="1">20211129_DDA</strain>
        <tissue evidence="1">Liver</tissue>
    </source>
</reference>
<evidence type="ECO:0000313" key="1">
    <source>
        <dbReference type="EMBL" id="KAJ1100493.1"/>
    </source>
</evidence>
<organism evidence="1 2">
    <name type="scientific">Pleurodeles waltl</name>
    <name type="common">Iberian ribbed newt</name>
    <dbReference type="NCBI Taxonomy" id="8319"/>
    <lineage>
        <taxon>Eukaryota</taxon>
        <taxon>Metazoa</taxon>
        <taxon>Chordata</taxon>
        <taxon>Craniata</taxon>
        <taxon>Vertebrata</taxon>
        <taxon>Euteleostomi</taxon>
        <taxon>Amphibia</taxon>
        <taxon>Batrachia</taxon>
        <taxon>Caudata</taxon>
        <taxon>Salamandroidea</taxon>
        <taxon>Salamandridae</taxon>
        <taxon>Pleurodelinae</taxon>
        <taxon>Pleurodeles</taxon>
    </lineage>
</organism>
<dbReference type="EMBL" id="JANPWB010000014">
    <property type="protein sequence ID" value="KAJ1100493.1"/>
    <property type="molecule type" value="Genomic_DNA"/>
</dbReference>